<evidence type="ECO:0000313" key="2">
    <source>
        <dbReference type="Proteomes" id="UP000469558"/>
    </source>
</evidence>
<dbReference type="Proteomes" id="UP000469558">
    <property type="component" value="Unassembled WGS sequence"/>
</dbReference>
<keyword evidence="2" id="KW-1185">Reference proteome</keyword>
<dbReference type="SUPFAM" id="SSF69118">
    <property type="entry name" value="AhpD-like"/>
    <property type="match status" value="1"/>
</dbReference>
<sequence length="279" mass="32013">MPICTITSVPKSIRHLSTATITTNHDIKPLFRHIEKKFPTRLREDKWYLTAVSQESMFLQQIGALVGTTMLSEVGELYRYLISTPAYANPEQRQHLVRRMREALIKCIVLNGIPRVLQALRSIAQLERQEDKDYSFSRERWQVTEATRAHALSVLDILYREDYEKIMDKFEAHRDIPFISTEISYGFFLADHTVLDLVETELVMMPNILSQDLNGPAMWHIRGCVRSGITPEETETIQQISEDVVAWAGKNADVGRVTEISDDMHGLIETPAQLEEGKK</sequence>
<proteinExistence type="predicted"/>
<name>A0A8T9CI54_9HELO</name>
<comment type="caution">
    <text evidence="1">The sequence shown here is derived from an EMBL/GenBank/DDBJ whole genome shotgun (WGS) entry which is preliminary data.</text>
</comment>
<dbReference type="AlphaFoldDB" id="A0A8T9CI54"/>
<reference evidence="1 2" key="1">
    <citation type="submission" date="2018-05" db="EMBL/GenBank/DDBJ databases">
        <title>Genome sequencing and assembly of the regulated plant pathogen Lachnellula willkommii and related sister species for the development of diagnostic species identification markers.</title>
        <authorList>
            <person name="Giroux E."/>
            <person name="Bilodeau G."/>
        </authorList>
    </citation>
    <scope>NUCLEOTIDE SEQUENCE [LARGE SCALE GENOMIC DNA]</scope>
    <source>
        <strain evidence="1 2">CBS 268.59</strain>
    </source>
</reference>
<evidence type="ECO:0000313" key="1">
    <source>
        <dbReference type="EMBL" id="TVY82403.1"/>
    </source>
</evidence>
<gene>
    <name evidence="1" type="ORF">LSUE1_G003874</name>
</gene>
<dbReference type="Gene3D" id="1.20.1290.10">
    <property type="entry name" value="AhpD-like"/>
    <property type="match status" value="1"/>
</dbReference>
<dbReference type="InterPro" id="IPR052999">
    <property type="entry name" value="PTS1_Protein"/>
</dbReference>
<dbReference type="PANTHER" id="PTHR28180:SF5">
    <property type="entry name" value="DNA POLYMERASE ALPHA SUBUNIT B"/>
    <property type="match status" value="1"/>
</dbReference>
<dbReference type="EMBL" id="QGMK01000324">
    <property type="protein sequence ID" value="TVY82403.1"/>
    <property type="molecule type" value="Genomic_DNA"/>
</dbReference>
<dbReference type="OrthoDB" id="5537330at2759"/>
<organism evidence="1 2">
    <name type="scientific">Lachnellula suecica</name>
    <dbReference type="NCBI Taxonomy" id="602035"/>
    <lineage>
        <taxon>Eukaryota</taxon>
        <taxon>Fungi</taxon>
        <taxon>Dikarya</taxon>
        <taxon>Ascomycota</taxon>
        <taxon>Pezizomycotina</taxon>
        <taxon>Leotiomycetes</taxon>
        <taxon>Helotiales</taxon>
        <taxon>Lachnaceae</taxon>
        <taxon>Lachnellula</taxon>
    </lineage>
</organism>
<accession>A0A8T9CI54</accession>
<dbReference type="PANTHER" id="PTHR28180">
    <property type="entry name" value="CONSERVED MITOCHONDRIAL PROTEIN-RELATED"/>
    <property type="match status" value="1"/>
</dbReference>
<dbReference type="InterPro" id="IPR029032">
    <property type="entry name" value="AhpD-like"/>
</dbReference>
<protein>
    <submittedName>
        <fullName evidence="1">Uncharacterized protein</fullName>
    </submittedName>
</protein>